<dbReference type="Gene3D" id="3.30.559.30">
    <property type="entry name" value="Nonribosomal peptide synthetase, condensation domain"/>
    <property type="match status" value="1"/>
</dbReference>
<dbReference type="InterPro" id="IPR000873">
    <property type="entry name" value="AMP-dep_synth/lig_dom"/>
</dbReference>
<dbReference type="InterPro" id="IPR010071">
    <property type="entry name" value="AA_adenyl_dom"/>
</dbReference>
<dbReference type="CDD" id="cd05930">
    <property type="entry name" value="A_NRPS"/>
    <property type="match status" value="1"/>
</dbReference>
<feature type="domain" description="Carrier" evidence="5">
    <location>
        <begin position="1571"/>
        <end position="1646"/>
    </location>
</feature>
<reference evidence="6" key="1">
    <citation type="journal article" date="2014" name="Int. J. Syst. Evol. Microbiol.">
        <title>Complete genome sequence of Corynebacterium casei LMG S-19264T (=DSM 44701T), isolated from a smear-ripened cheese.</title>
        <authorList>
            <consortium name="US DOE Joint Genome Institute (JGI-PGF)"/>
            <person name="Walter F."/>
            <person name="Albersmeier A."/>
            <person name="Kalinowski J."/>
            <person name="Ruckert C."/>
        </authorList>
    </citation>
    <scope>NUCLEOTIDE SEQUENCE</scope>
    <source>
        <strain evidence="6">JCM 4125</strain>
    </source>
</reference>
<accession>A0A918HPB3</accession>
<sequence>MAVCSSGVDSGEGEAAYLAGADVVRDAPWGLPGLVRSVRLRQPEAIACESERRVLTYAQLDALSDAFADDVLGATGGRRGVVAMVLPRGIDMVVAMLGVLKAGCWYLPIALDEPDDRLGSMLEVARPLAVLGAPGQVREAFAGIPRLSVRRRVPPSPPDRPLPQAGPDQPMYLIFTSGSSGKPKGVLQGGAGVVNRILWQNQRFGLTPEDRVLQKTPYTFDVSGWEFYCPLTVGARIVFLPEGDHRDPVRLARFVRRHRITACHFVPSMLTEFLRTVTAADVRSVRLVFTTGEALPAPLCVAFHEIFSAELTNLYGPTEAAIEVSYWPVPKSIEATDRVLIGRPVDNTTLHVMDDVGRPLPAGAMGELWIGGVQVALGYVSRPELTARAFPEIEGRRLYRTGDLVRIVDGELEFHGRADHQFKVRGVRIEAAEVERALSRHPAVEETIVVAVEDGRGSTELLAALTPAASAELPGDGALREHLRRLLPPAYAPSGYHWLTAMPTLTSGKADRNAVRALTAAWWAGRTQPGAADDGTDPLRHIWWGTLPTPPGGRVEDLGFLSAGGHSLLAVRMLGRIRADLGADLPLSVLLRDDASLAGVRALIRASAPSSRPGAQPAAPTPEGPVPLTPGQRALWLLSRLHDPAAAAYNVVAALRLSGRVEPSLLAAALDDVVRRHQALRLRITERDDDRPCYEQVPDARIVLELPVTDEALSDSGVEEFVREFAKRPHRMSEAPLAAAALLRGRAPDEACLVVSLHHVIADQHTMDVILSDLATAYSARAGGRDPELGRAPDFLDHVREVNASDGSPRRSHDLRYWTGLLADAPTETTLPFRYSAQGVPSFEGRSVLAGFDALETQRIDDVCRALAVTPFTLFLTGLSLVLRRWLGRDTLVLGVPVSQRRTAEHDDTAGFMLGTLPLRVDVDPDDDVATVLRHVRERCADAVGHSAPDFESIVRALDLPTRPGVNPVFGIWVNDLSHAAPAPEFRGLDTAFHTTGHAALFDVNLYVRREERYTLQLTVATDRVPFDAAPHLLDQVRQVIRRILDDPCRSVDEAVLGAEAGAPPMLPTSPAAPLVGVLDRIRAVAARTPSAVAVREAGRSLTYAELIDGADTVAAQLAAAGVTAGVPVQVHGRRRASWVGAVLGAWSAGAVPALVDAGLPRELLAHYRKLVRPAADVTVGPFGEVGVAGAVGTAAEALVPGHILFTSGTGGAPAAVLAPHTALDHAMDWYHGHVRPTFEDRTALIGGLGHDPVLRDMLVPLGAGGTLVVPQAGVLRTPTALFDFLHEEGITLLHATPALLEMIAAGHGDRPGRRLGRLRLVMSGGAPLTAGLARRVRMFCDARIVNAYGTTETPQVASCQVVAEAGEPVDPALPHDATLPFGRGVAGTELLVVDGRGEPCAVGQRGEIVVRGHHLAVGYLGTDRGNSAFSGPGTPSGARTFRTGDLGRPDPWGGVLLDGRRDRQVLVNGFRVSLEHVEAAALRHGRIRQARAEMTAAGIGDRLTLRVVPEAAGRPPGEQELRTHLTALLPGYAVPVRIDVVHRLGTNHNHKAVGGPAGPGAGQAPHAPEPTAASPVLDRMGRVAEEALGRPMNVDGNFFDEGLDSIGLLRFHRMLVRRLGQEIPVSALFAHPTLRALSRFLGADGGSAEDGAPRARPRTRPAARRGDAAERRRALRSRLTPPDGE</sequence>
<dbReference type="Pfam" id="PF00501">
    <property type="entry name" value="AMP-binding"/>
    <property type="match status" value="3"/>
</dbReference>
<reference evidence="6" key="2">
    <citation type="submission" date="2020-09" db="EMBL/GenBank/DDBJ databases">
        <authorList>
            <person name="Sun Q."/>
            <person name="Ohkuma M."/>
        </authorList>
    </citation>
    <scope>NUCLEOTIDE SEQUENCE</scope>
    <source>
        <strain evidence="6">JCM 4125</strain>
    </source>
</reference>
<dbReference type="Gene3D" id="3.30.300.30">
    <property type="match status" value="2"/>
</dbReference>
<dbReference type="InterPro" id="IPR006162">
    <property type="entry name" value="Ppantetheine_attach_site"/>
</dbReference>
<dbReference type="InterPro" id="IPR042099">
    <property type="entry name" value="ANL_N_sf"/>
</dbReference>
<dbReference type="InterPro" id="IPR001242">
    <property type="entry name" value="Condensation_dom"/>
</dbReference>
<keyword evidence="3" id="KW-0597">Phosphoprotein</keyword>
<dbReference type="GO" id="GO:0005737">
    <property type="term" value="C:cytoplasm"/>
    <property type="evidence" value="ECO:0007669"/>
    <property type="project" value="TreeGrafter"/>
</dbReference>
<dbReference type="SUPFAM" id="SSF52777">
    <property type="entry name" value="CoA-dependent acyltransferases"/>
    <property type="match status" value="2"/>
</dbReference>
<feature type="region of interest" description="Disordered" evidence="4">
    <location>
        <begin position="1644"/>
        <end position="1686"/>
    </location>
</feature>
<dbReference type="SUPFAM" id="SSF47336">
    <property type="entry name" value="ACP-like"/>
    <property type="match status" value="2"/>
</dbReference>
<dbReference type="InterPro" id="IPR020806">
    <property type="entry name" value="PKS_PP-bd"/>
</dbReference>
<evidence type="ECO:0000256" key="4">
    <source>
        <dbReference type="SAM" id="MobiDB-lite"/>
    </source>
</evidence>
<dbReference type="RefSeq" id="WP_189716447.1">
    <property type="nucleotide sequence ID" value="NZ_BMSA01000026.1"/>
</dbReference>
<evidence type="ECO:0000313" key="7">
    <source>
        <dbReference type="Proteomes" id="UP000646776"/>
    </source>
</evidence>
<dbReference type="Gene3D" id="3.30.559.10">
    <property type="entry name" value="Chloramphenicol acetyltransferase-like domain"/>
    <property type="match status" value="1"/>
</dbReference>
<protein>
    <recommendedName>
        <fullName evidence="5">Carrier domain-containing protein</fullName>
    </recommendedName>
</protein>
<dbReference type="InterPro" id="IPR023213">
    <property type="entry name" value="CAT-like_dom_sf"/>
</dbReference>
<dbReference type="PANTHER" id="PTHR45527">
    <property type="entry name" value="NONRIBOSOMAL PEPTIDE SYNTHETASE"/>
    <property type="match status" value="1"/>
</dbReference>
<dbReference type="GO" id="GO:0043041">
    <property type="term" value="P:amino acid activation for nonribosomal peptide biosynthetic process"/>
    <property type="evidence" value="ECO:0007669"/>
    <property type="project" value="TreeGrafter"/>
</dbReference>
<dbReference type="GO" id="GO:0017000">
    <property type="term" value="P:antibiotic biosynthetic process"/>
    <property type="evidence" value="ECO:0007669"/>
    <property type="project" value="UniProtKB-ARBA"/>
</dbReference>
<organism evidence="6 7">
    <name type="scientific">Streptomyces phaeofaciens</name>
    <dbReference type="NCBI Taxonomy" id="68254"/>
    <lineage>
        <taxon>Bacteria</taxon>
        <taxon>Bacillati</taxon>
        <taxon>Actinomycetota</taxon>
        <taxon>Actinomycetes</taxon>
        <taxon>Kitasatosporales</taxon>
        <taxon>Streptomycetaceae</taxon>
        <taxon>Streptomyces</taxon>
    </lineage>
</organism>
<dbReference type="Gene3D" id="3.40.50.12780">
    <property type="entry name" value="N-terminal domain of ligase-like"/>
    <property type="match status" value="2"/>
</dbReference>
<dbReference type="PROSITE" id="PS00455">
    <property type="entry name" value="AMP_BINDING"/>
    <property type="match status" value="1"/>
</dbReference>
<keyword evidence="2" id="KW-0596">Phosphopantetheine</keyword>
<dbReference type="GO" id="GO:0044550">
    <property type="term" value="P:secondary metabolite biosynthetic process"/>
    <property type="evidence" value="ECO:0007669"/>
    <property type="project" value="TreeGrafter"/>
</dbReference>
<dbReference type="GO" id="GO:0008610">
    <property type="term" value="P:lipid biosynthetic process"/>
    <property type="evidence" value="ECO:0007669"/>
    <property type="project" value="UniProtKB-ARBA"/>
</dbReference>
<dbReference type="SMART" id="SM00823">
    <property type="entry name" value="PKS_PP"/>
    <property type="match status" value="2"/>
</dbReference>
<dbReference type="EMBL" id="BMSA01000026">
    <property type="protein sequence ID" value="GGT80647.1"/>
    <property type="molecule type" value="Genomic_DNA"/>
</dbReference>
<dbReference type="Pfam" id="PF13193">
    <property type="entry name" value="AMP-binding_C"/>
    <property type="match status" value="1"/>
</dbReference>
<evidence type="ECO:0000256" key="2">
    <source>
        <dbReference type="ARBA" id="ARBA00022450"/>
    </source>
</evidence>
<dbReference type="InterPro" id="IPR045851">
    <property type="entry name" value="AMP-bd_C_sf"/>
</dbReference>
<dbReference type="PANTHER" id="PTHR45527:SF1">
    <property type="entry name" value="FATTY ACID SYNTHASE"/>
    <property type="match status" value="1"/>
</dbReference>
<dbReference type="PROSITE" id="PS00012">
    <property type="entry name" value="PHOSPHOPANTETHEINE"/>
    <property type="match status" value="1"/>
</dbReference>
<dbReference type="InterPro" id="IPR020845">
    <property type="entry name" value="AMP-binding_CS"/>
</dbReference>
<feature type="region of interest" description="Disordered" evidence="4">
    <location>
        <begin position="1427"/>
        <end position="1446"/>
    </location>
</feature>
<evidence type="ECO:0000313" key="6">
    <source>
        <dbReference type="EMBL" id="GGT80647.1"/>
    </source>
</evidence>
<dbReference type="NCBIfam" id="TIGR01733">
    <property type="entry name" value="AA-adenyl-dom"/>
    <property type="match status" value="1"/>
</dbReference>
<name>A0A918HPB3_9ACTN</name>
<gene>
    <name evidence="6" type="ORF">GCM10010226_68990</name>
</gene>
<dbReference type="InterPro" id="IPR025110">
    <property type="entry name" value="AMP-bd_C"/>
</dbReference>
<evidence type="ECO:0000256" key="1">
    <source>
        <dbReference type="ARBA" id="ARBA00001957"/>
    </source>
</evidence>
<dbReference type="GO" id="GO:0031177">
    <property type="term" value="F:phosphopantetheine binding"/>
    <property type="evidence" value="ECO:0007669"/>
    <property type="project" value="InterPro"/>
</dbReference>
<dbReference type="Pfam" id="PF00550">
    <property type="entry name" value="PP-binding"/>
    <property type="match status" value="2"/>
</dbReference>
<dbReference type="GO" id="GO:0003824">
    <property type="term" value="F:catalytic activity"/>
    <property type="evidence" value="ECO:0007669"/>
    <property type="project" value="InterPro"/>
</dbReference>
<evidence type="ECO:0000259" key="5">
    <source>
        <dbReference type="PROSITE" id="PS50075"/>
    </source>
</evidence>
<dbReference type="InterPro" id="IPR009081">
    <property type="entry name" value="PP-bd_ACP"/>
</dbReference>
<dbReference type="Gene3D" id="1.10.1200.10">
    <property type="entry name" value="ACP-like"/>
    <property type="match status" value="2"/>
</dbReference>
<keyword evidence="7" id="KW-1185">Reference proteome</keyword>
<comment type="caution">
    <text evidence="6">The sequence shown here is derived from an EMBL/GenBank/DDBJ whole genome shotgun (WGS) entry which is preliminary data.</text>
</comment>
<dbReference type="Pfam" id="PF00668">
    <property type="entry name" value="Condensation"/>
    <property type="match status" value="1"/>
</dbReference>
<feature type="region of interest" description="Disordered" evidence="4">
    <location>
        <begin position="1548"/>
        <end position="1575"/>
    </location>
</feature>
<dbReference type="Proteomes" id="UP000646776">
    <property type="component" value="Unassembled WGS sequence"/>
</dbReference>
<dbReference type="InterPro" id="IPR036736">
    <property type="entry name" value="ACP-like_sf"/>
</dbReference>
<dbReference type="PROSITE" id="PS50075">
    <property type="entry name" value="CARRIER"/>
    <property type="match status" value="1"/>
</dbReference>
<evidence type="ECO:0000256" key="3">
    <source>
        <dbReference type="ARBA" id="ARBA00022553"/>
    </source>
</evidence>
<feature type="region of interest" description="Disordered" evidence="4">
    <location>
        <begin position="608"/>
        <end position="627"/>
    </location>
</feature>
<comment type="cofactor">
    <cofactor evidence="1">
        <name>pantetheine 4'-phosphate</name>
        <dbReference type="ChEBI" id="CHEBI:47942"/>
    </cofactor>
</comment>
<proteinExistence type="predicted"/>
<dbReference type="SUPFAM" id="SSF56801">
    <property type="entry name" value="Acetyl-CoA synthetase-like"/>
    <property type="match status" value="2"/>
</dbReference>